<protein>
    <submittedName>
        <fullName evidence="1">Uncharacterized protein</fullName>
    </submittedName>
</protein>
<accession>A0A6F8XLV4</accession>
<reference evidence="1 2" key="1">
    <citation type="submission" date="2020-03" db="EMBL/GenBank/DDBJ databases">
        <title>Whole genome shotgun sequence of Phytohabitans flavus NBRC 107702.</title>
        <authorList>
            <person name="Komaki H."/>
            <person name="Tamura T."/>
        </authorList>
    </citation>
    <scope>NUCLEOTIDE SEQUENCE [LARGE SCALE GENOMIC DNA]</scope>
    <source>
        <strain evidence="1 2">NBRC 107702</strain>
    </source>
</reference>
<gene>
    <name evidence="1" type="ORF">Pflav_011790</name>
</gene>
<organism evidence="1 2">
    <name type="scientific">Phytohabitans flavus</name>
    <dbReference type="NCBI Taxonomy" id="1076124"/>
    <lineage>
        <taxon>Bacteria</taxon>
        <taxon>Bacillati</taxon>
        <taxon>Actinomycetota</taxon>
        <taxon>Actinomycetes</taxon>
        <taxon>Micromonosporales</taxon>
        <taxon>Micromonosporaceae</taxon>
    </lineage>
</organism>
<dbReference type="EMBL" id="AP022870">
    <property type="protein sequence ID" value="BCB74769.1"/>
    <property type="molecule type" value="Genomic_DNA"/>
</dbReference>
<dbReference type="AlphaFoldDB" id="A0A6F8XLV4"/>
<proteinExistence type="predicted"/>
<name>A0A6F8XLV4_9ACTN</name>
<dbReference type="Proteomes" id="UP000502508">
    <property type="component" value="Chromosome"/>
</dbReference>
<keyword evidence="2" id="KW-1185">Reference proteome</keyword>
<evidence type="ECO:0000313" key="2">
    <source>
        <dbReference type="Proteomes" id="UP000502508"/>
    </source>
</evidence>
<reference evidence="1 2" key="2">
    <citation type="submission" date="2020-03" db="EMBL/GenBank/DDBJ databases">
        <authorList>
            <person name="Ichikawa N."/>
            <person name="Kimura A."/>
            <person name="Kitahashi Y."/>
            <person name="Uohara A."/>
        </authorList>
    </citation>
    <scope>NUCLEOTIDE SEQUENCE [LARGE SCALE GENOMIC DNA]</scope>
    <source>
        <strain evidence="1 2">NBRC 107702</strain>
    </source>
</reference>
<dbReference type="KEGG" id="pfla:Pflav_011790"/>
<evidence type="ECO:0000313" key="1">
    <source>
        <dbReference type="EMBL" id="BCB74769.1"/>
    </source>
</evidence>
<sequence>MQVISAADDLRPGLRRDGPRLHRVEENLRRAARVQLLRGPAQRHSPQSMRHATSLINPAGRTLPPAAGPVAVPGTSLARMRESIVAWRSTVTPTARPDRASRARR</sequence>